<dbReference type="SUPFAM" id="SSF51726">
    <property type="entry name" value="UROD/MetE-like"/>
    <property type="match status" value="1"/>
</dbReference>
<dbReference type="Pfam" id="PF01717">
    <property type="entry name" value="Meth_synt_2"/>
    <property type="match status" value="1"/>
</dbReference>
<keyword evidence="2" id="KW-0479">Metal-binding</keyword>
<proteinExistence type="predicted"/>
<accession>A0A6B1DCF9</accession>
<evidence type="ECO:0000313" key="5">
    <source>
        <dbReference type="EMBL" id="MYC97113.1"/>
    </source>
</evidence>
<sequence length="345" mass="38466">MQPNPLRTTVIGSYPFPAWLEFASAHLDRFGSDDVAELIDDAVVAAVHDQLEAGTDVITDGEQTRLDFNLSFYGYIKGIQPEPASPRRWGPPAHDQRGKHTIIGDLTAPEGLGAVDEFLRLKRLAPVSEGSPALKASVPGPYTLSGRLLPNAQYPDRYAVTEALLPIVRKELEDLVDAGCRELTVDEPSMSCYAYREDPARFVDIFNRTVEPVVGRCRLSTHLCFGNYKGHPVGLRRYAPMFPDFLEMDVDEIHVEMANREYSELELIGLISEKRDAAVGIIDVKSYFIETPEHVADTVRRCLEFAPADRLAFAPDCGLSQTARWAARQKLKNMVEGVHVVREEL</sequence>
<comment type="caution">
    <text evidence="5">The sequence shown here is derived from an EMBL/GenBank/DDBJ whole genome shotgun (WGS) entry which is preliminary data.</text>
</comment>
<evidence type="ECO:0000256" key="2">
    <source>
        <dbReference type="ARBA" id="ARBA00022723"/>
    </source>
</evidence>
<gene>
    <name evidence="5" type="ORF">F4X14_19315</name>
</gene>
<evidence type="ECO:0000256" key="1">
    <source>
        <dbReference type="ARBA" id="ARBA00001947"/>
    </source>
</evidence>
<evidence type="ECO:0000259" key="4">
    <source>
        <dbReference type="Pfam" id="PF01717"/>
    </source>
</evidence>
<dbReference type="GO" id="GO:0008270">
    <property type="term" value="F:zinc ion binding"/>
    <property type="evidence" value="ECO:0007669"/>
    <property type="project" value="InterPro"/>
</dbReference>
<protein>
    <submittedName>
        <fullName evidence="5">Methionine synthase</fullName>
    </submittedName>
</protein>
<dbReference type="CDD" id="cd03311">
    <property type="entry name" value="CIMS_C_terminal_like"/>
    <property type="match status" value="1"/>
</dbReference>
<dbReference type="GO" id="GO:0009086">
    <property type="term" value="P:methionine biosynthetic process"/>
    <property type="evidence" value="ECO:0007669"/>
    <property type="project" value="InterPro"/>
</dbReference>
<comment type="cofactor">
    <cofactor evidence="1">
        <name>Zn(2+)</name>
        <dbReference type="ChEBI" id="CHEBI:29105"/>
    </cofactor>
</comment>
<dbReference type="InterPro" id="IPR038071">
    <property type="entry name" value="UROD/MetE-like_sf"/>
</dbReference>
<dbReference type="InterPro" id="IPR002629">
    <property type="entry name" value="Met_Synth_C/arc"/>
</dbReference>
<keyword evidence="3" id="KW-0862">Zinc</keyword>
<organism evidence="5">
    <name type="scientific">Caldilineaceae bacterium SB0661_bin_32</name>
    <dbReference type="NCBI Taxonomy" id="2605255"/>
    <lineage>
        <taxon>Bacteria</taxon>
        <taxon>Bacillati</taxon>
        <taxon>Chloroflexota</taxon>
        <taxon>Caldilineae</taxon>
        <taxon>Caldilineales</taxon>
        <taxon>Caldilineaceae</taxon>
    </lineage>
</organism>
<dbReference type="PANTHER" id="PTHR30519">
    <property type="entry name" value="5-METHYLTETRAHYDROPTEROYLTRIGLUTAMATE--HOMOCYSTEINE METHYLTRANSFERASE"/>
    <property type="match status" value="1"/>
</dbReference>
<reference evidence="5" key="1">
    <citation type="submission" date="2019-09" db="EMBL/GenBank/DDBJ databases">
        <title>Characterisation of the sponge microbiome using genome-centric metagenomics.</title>
        <authorList>
            <person name="Engelberts J.P."/>
            <person name="Robbins S.J."/>
            <person name="De Goeij J.M."/>
            <person name="Aranda M."/>
            <person name="Bell S.C."/>
            <person name="Webster N.S."/>
        </authorList>
    </citation>
    <scope>NUCLEOTIDE SEQUENCE</scope>
    <source>
        <strain evidence="5">SB0661_bin_32</strain>
    </source>
</reference>
<dbReference type="GO" id="GO:0003871">
    <property type="term" value="F:5-methyltetrahydropteroyltriglutamate-homocysteine S-methyltransferase activity"/>
    <property type="evidence" value="ECO:0007669"/>
    <property type="project" value="InterPro"/>
</dbReference>
<evidence type="ECO:0000256" key="3">
    <source>
        <dbReference type="ARBA" id="ARBA00022833"/>
    </source>
</evidence>
<dbReference type="Gene3D" id="3.20.20.210">
    <property type="match status" value="1"/>
</dbReference>
<feature type="domain" description="Cobalamin-independent methionine synthase MetE C-terminal/archaeal" evidence="4">
    <location>
        <begin position="7"/>
        <end position="336"/>
    </location>
</feature>
<dbReference type="EMBL" id="VXMH01000104">
    <property type="protein sequence ID" value="MYC97113.1"/>
    <property type="molecule type" value="Genomic_DNA"/>
</dbReference>
<name>A0A6B1DCF9_9CHLR</name>
<dbReference type="AlphaFoldDB" id="A0A6B1DCF9"/>